<comment type="caution">
    <text evidence="2">The sequence shown here is derived from an EMBL/GenBank/DDBJ whole genome shotgun (WGS) entry which is preliminary data.</text>
</comment>
<accession>A0AAP2DBZ8</accession>
<dbReference type="InterPro" id="IPR018490">
    <property type="entry name" value="cNMP-bd_dom_sf"/>
</dbReference>
<evidence type="ECO:0000313" key="3">
    <source>
        <dbReference type="Proteomes" id="UP001319180"/>
    </source>
</evidence>
<gene>
    <name evidence="2" type="ORF">KK078_14825</name>
</gene>
<dbReference type="RefSeq" id="WP_254091068.1">
    <property type="nucleotide sequence ID" value="NZ_JAHESC010000020.1"/>
</dbReference>
<dbReference type="Gene3D" id="2.60.120.10">
    <property type="entry name" value="Jelly Rolls"/>
    <property type="match status" value="1"/>
</dbReference>
<protein>
    <submittedName>
        <fullName evidence="2">Crp/Fnr family transcriptional regulator</fullName>
    </submittedName>
</protein>
<sequence>MNTATILSAIGRHISLTDDETAFFTSLLLPQRVRQGEMIEREGELTRCFIFVNAGCLMTYFTDKEDVDHVIQFATTGWWTGDLHSFTKQIPSIYTTKGLADSEVWLLPKASMEQLLERIPRFERYFRIIFQNSLITQQHRIIQSYSATADERYQQFREKYPSLEQYVPLKYIASYLGITPEFLSKVRRRLMEKS</sequence>
<dbReference type="CDD" id="cd00038">
    <property type="entry name" value="CAP_ED"/>
    <property type="match status" value="1"/>
</dbReference>
<dbReference type="PROSITE" id="PS50042">
    <property type="entry name" value="CNMP_BINDING_3"/>
    <property type="match status" value="1"/>
</dbReference>
<evidence type="ECO:0000259" key="1">
    <source>
        <dbReference type="PROSITE" id="PS50042"/>
    </source>
</evidence>
<feature type="domain" description="Cyclic nucleotide-binding" evidence="1">
    <location>
        <begin position="15"/>
        <end position="116"/>
    </location>
</feature>
<dbReference type="InterPro" id="IPR014710">
    <property type="entry name" value="RmlC-like_jellyroll"/>
</dbReference>
<dbReference type="InterPro" id="IPR000595">
    <property type="entry name" value="cNMP-bd_dom"/>
</dbReference>
<organism evidence="2 3">
    <name type="scientific">Dawidia soli</name>
    <dbReference type="NCBI Taxonomy" id="2782352"/>
    <lineage>
        <taxon>Bacteria</taxon>
        <taxon>Pseudomonadati</taxon>
        <taxon>Bacteroidota</taxon>
        <taxon>Cytophagia</taxon>
        <taxon>Cytophagales</taxon>
        <taxon>Chryseotaleaceae</taxon>
        <taxon>Dawidia</taxon>
    </lineage>
</organism>
<dbReference type="Proteomes" id="UP001319180">
    <property type="component" value="Unassembled WGS sequence"/>
</dbReference>
<dbReference type="SUPFAM" id="SSF51206">
    <property type="entry name" value="cAMP-binding domain-like"/>
    <property type="match status" value="1"/>
</dbReference>
<proteinExistence type="predicted"/>
<evidence type="ECO:0000313" key="2">
    <source>
        <dbReference type="EMBL" id="MBT1687840.1"/>
    </source>
</evidence>
<dbReference type="AlphaFoldDB" id="A0AAP2DBZ8"/>
<keyword evidence="3" id="KW-1185">Reference proteome</keyword>
<dbReference type="Pfam" id="PF00027">
    <property type="entry name" value="cNMP_binding"/>
    <property type="match status" value="1"/>
</dbReference>
<reference evidence="2 3" key="1">
    <citation type="submission" date="2021-05" db="EMBL/GenBank/DDBJ databases">
        <title>A Polyphasic approach of four new species of the genus Ohtaekwangia: Ohtaekwangia histidinii sp. nov., Ohtaekwangia cretensis sp. nov., Ohtaekwangia indiensis sp. nov., Ohtaekwangia reichenbachii sp. nov. from diverse environment.</title>
        <authorList>
            <person name="Octaviana S."/>
        </authorList>
    </citation>
    <scope>NUCLEOTIDE SEQUENCE [LARGE SCALE GENOMIC DNA]</scope>
    <source>
        <strain evidence="2 3">PWU37</strain>
    </source>
</reference>
<dbReference type="EMBL" id="JAHESC010000020">
    <property type="protein sequence ID" value="MBT1687840.1"/>
    <property type="molecule type" value="Genomic_DNA"/>
</dbReference>
<name>A0AAP2DBZ8_9BACT</name>